<feature type="transmembrane region" description="Helical" evidence="1">
    <location>
        <begin position="260"/>
        <end position="279"/>
    </location>
</feature>
<dbReference type="Pfam" id="PF07863">
    <property type="entry name" value="CtnDOT_TraJ"/>
    <property type="match status" value="1"/>
</dbReference>
<gene>
    <name evidence="4" type="ORF">SAMN05421740_101300</name>
</gene>
<reference evidence="5" key="1">
    <citation type="submission" date="2016-10" db="EMBL/GenBank/DDBJ databases">
        <authorList>
            <person name="Varghese N."/>
            <person name="Submissions S."/>
        </authorList>
    </citation>
    <scope>NUCLEOTIDE SEQUENCE [LARGE SCALE GENOMIC DNA]</scope>
    <source>
        <strain evidence="5">Jip14</strain>
    </source>
</reference>
<feature type="transmembrane region" description="Helical" evidence="1">
    <location>
        <begin position="91"/>
        <end position="112"/>
    </location>
</feature>
<dbReference type="OrthoDB" id="1147144at2"/>
<organism evidence="4 5">
    <name type="scientific">Parapedobacter koreensis</name>
    <dbReference type="NCBI Taxonomy" id="332977"/>
    <lineage>
        <taxon>Bacteria</taxon>
        <taxon>Pseudomonadati</taxon>
        <taxon>Bacteroidota</taxon>
        <taxon>Sphingobacteriia</taxon>
        <taxon>Sphingobacteriales</taxon>
        <taxon>Sphingobacteriaceae</taxon>
        <taxon>Parapedobacter</taxon>
    </lineage>
</organism>
<feature type="chain" id="PRO_5011634079" evidence="2">
    <location>
        <begin position="21"/>
        <end position="398"/>
    </location>
</feature>
<evidence type="ECO:0000313" key="5">
    <source>
        <dbReference type="Proteomes" id="UP000198916"/>
    </source>
</evidence>
<evidence type="ECO:0000256" key="2">
    <source>
        <dbReference type="SAM" id="SignalP"/>
    </source>
</evidence>
<dbReference type="NCBIfam" id="TIGR03782">
    <property type="entry name" value="Bac_Flav_CT_J"/>
    <property type="match status" value="1"/>
</dbReference>
<feature type="transmembrane region" description="Helical" evidence="1">
    <location>
        <begin position="306"/>
        <end position="328"/>
    </location>
</feature>
<sequence length="398" mass="43870">MRPACALAPLFCFLAALALAPVPAFGQSAAEIRDLQSVLDTVYSDMLPLCSRLIGVGRGIAGFAALWYIASRVWRQIAAAEAIDFYPLLRPFAIGLAVLFYPVVLAVLNGTLKPISDVTLGMVNDSDRAIATLLKQKEEAVKNSSHWQMYVGESGKGDIEKWHKYTYPDDGTGGDETWWDKAIGNDIKFWMDKQSYAFRNNVKQWLSEILQVVFAAASLCINAIRTFFMLVLGILGPLVFAFSVFDGLQHTLTVWIGRYINVYLWLPVCNLFGSIIGKIQEKMLILDISEIGQEGDTMFSATDTAYLIYLIIGILGYFSVPSVANYIVHASGANSLMQRVNTLIVNPGDTISQKLTDGGDMAKDVFGDDARTMRNHMAGAGRSDYFTNDHQSGRIKGE</sequence>
<accession>A0A1H7FBY3</accession>
<keyword evidence="2" id="KW-0732">Signal</keyword>
<dbReference type="AlphaFoldDB" id="A0A1H7FBY3"/>
<feature type="transmembrane region" description="Helical" evidence="1">
    <location>
        <begin position="227"/>
        <end position="248"/>
    </location>
</feature>
<proteinExistence type="predicted"/>
<feature type="domain" description="Conjugative transposon TraJ C-terminal" evidence="3">
    <location>
        <begin position="31"/>
        <end position="392"/>
    </location>
</feature>
<evidence type="ECO:0000256" key="1">
    <source>
        <dbReference type="SAM" id="Phobius"/>
    </source>
</evidence>
<keyword evidence="1" id="KW-1133">Transmembrane helix</keyword>
<name>A0A1H7FBY3_9SPHI</name>
<keyword evidence="1" id="KW-0812">Transmembrane</keyword>
<protein>
    <submittedName>
        <fullName evidence="4">Bacteroides conjugative transposon TraJ protein</fullName>
    </submittedName>
</protein>
<dbReference type="STRING" id="332977.SAMN05421740_101300"/>
<dbReference type="InterPro" id="IPR022393">
    <property type="entry name" value="Conjugative_transposon_TraJ"/>
</dbReference>
<keyword evidence="5" id="KW-1185">Reference proteome</keyword>
<feature type="transmembrane region" description="Helical" evidence="1">
    <location>
        <begin position="50"/>
        <end position="70"/>
    </location>
</feature>
<keyword evidence="1" id="KW-0472">Membrane</keyword>
<dbReference type="InterPro" id="IPR012424">
    <property type="entry name" value="Conjugative_transposon_TraJ_C"/>
</dbReference>
<dbReference type="EMBL" id="FNZR01000001">
    <property type="protein sequence ID" value="SEK23571.1"/>
    <property type="molecule type" value="Genomic_DNA"/>
</dbReference>
<evidence type="ECO:0000259" key="3">
    <source>
        <dbReference type="Pfam" id="PF07863"/>
    </source>
</evidence>
<feature type="signal peptide" evidence="2">
    <location>
        <begin position="1"/>
        <end position="20"/>
    </location>
</feature>
<dbReference type="Proteomes" id="UP000198916">
    <property type="component" value="Unassembled WGS sequence"/>
</dbReference>
<evidence type="ECO:0000313" key="4">
    <source>
        <dbReference type="EMBL" id="SEK23571.1"/>
    </source>
</evidence>